<evidence type="ECO:0000256" key="4">
    <source>
        <dbReference type="ARBA" id="ARBA00023136"/>
    </source>
</evidence>
<evidence type="ECO:0000313" key="8">
    <source>
        <dbReference type="Proteomes" id="UP000799291"/>
    </source>
</evidence>
<name>A0A6G1IXS6_9PLEO</name>
<evidence type="ECO:0000256" key="1">
    <source>
        <dbReference type="ARBA" id="ARBA00004141"/>
    </source>
</evidence>
<feature type="transmembrane region" description="Helical" evidence="5">
    <location>
        <begin position="136"/>
        <end position="152"/>
    </location>
</feature>
<feature type="transmembrane region" description="Helical" evidence="5">
    <location>
        <begin position="297"/>
        <end position="315"/>
    </location>
</feature>
<dbReference type="Gene3D" id="1.20.1250.20">
    <property type="entry name" value="MFS general substrate transporter like domains"/>
    <property type="match status" value="1"/>
</dbReference>
<dbReference type="InterPro" id="IPR036259">
    <property type="entry name" value="MFS_trans_sf"/>
</dbReference>
<proteinExistence type="predicted"/>
<dbReference type="Proteomes" id="UP000799291">
    <property type="component" value="Unassembled WGS sequence"/>
</dbReference>
<dbReference type="GO" id="GO:0022857">
    <property type="term" value="F:transmembrane transporter activity"/>
    <property type="evidence" value="ECO:0007669"/>
    <property type="project" value="InterPro"/>
</dbReference>
<dbReference type="InterPro" id="IPR020846">
    <property type="entry name" value="MFS_dom"/>
</dbReference>
<evidence type="ECO:0000256" key="2">
    <source>
        <dbReference type="ARBA" id="ARBA00022692"/>
    </source>
</evidence>
<feature type="transmembrane region" description="Helical" evidence="5">
    <location>
        <begin position="415"/>
        <end position="434"/>
    </location>
</feature>
<feature type="transmembrane region" description="Helical" evidence="5">
    <location>
        <begin position="200"/>
        <end position="221"/>
    </location>
</feature>
<gene>
    <name evidence="7" type="ORF">K458DRAFT_478478</name>
</gene>
<feature type="transmembrane region" description="Helical" evidence="5">
    <location>
        <begin position="327"/>
        <end position="345"/>
    </location>
</feature>
<dbReference type="FunFam" id="1.20.1250.20:FF:000286">
    <property type="entry name" value="MFS efflux transporter"/>
    <property type="match status" value="1"/>
</dbReference>
<dbReference type="PROSITE" id="PS50850">
    <property type="entry name" value="MFS"/>
    <property type="match status" value="1"/>
</dbReference>
<feature type="transmembrane region" description="Helical" evidence="5">
    <location>
        <begin position="385"/>
        <end position="409"/>
    </location>
</feature>
<accession>A0A6G1IXS6</accession>
<dbReference type="InterPro" id="IPR011701">
    <property type="entry name" value="MFS"/>
</dbReference>
<sequence length="442" mass="47303">MSTTTVVDTIQQQAGQGDIELHPLGSEPVPSTAGASDDALILNRKNALKLLAAAFSFLFAGTNDGSLGALTPYVLRTYSVGTEDIALIYASTFFGWVLAAATNSHLIRYLELGSILTLGAVLQLVAQLLRFWTPPFGLYVATFFLQAAGLAYQDTHANTFVTSIKGAHRWLGFIHAMYALGCLVSPFVATAVAANADQWTLFYLFLVGLGAVNSLAVLIAFRDSLNISARPSLPEESGETATSRTKTASRDIIETLKLPAVYVLSLFYFFFLGASITAGGWVVEYLVSARDGLLPDVGYVSAGLWGGTFLGRMLLAEPTHRFGERRMTILYCCLGLAAQLVFWLVPNLISSAVAICLFGFFFGPLFATGMSVGSKLFDKRIQPTALGFVFVLAQAGGALFPALTGVIASRAGVKVMQPILVGLIVATGFAWALVPRVPKRRD</sequence>
<feature type="transmembrane region" description="Helical" evidence="5">
    <location>
        <begin position="109"/>
        <end position="130"/>
    </location>
</feature>
<keyword evidence="2 5" id="KW-0812">Transmembrane</keyword>
<feature type="transmembrane region" description="Helical" evidence="5">
    <location>
        <begin position="50"/>
        <end position="73"/>
    </location>
</feature>
<evidence type="ECO:0000259" key="6">
    <source>
        <dbReference type="PROSITE" id="PS50850"/>
    </source>
</evidence>
<dbReference type="OrthoDB" id="413079at2759"/>
<organism evidence="7 8">
    <name type="scientific">Lentithecium fluviatile CBS 122367</name>
    <dbReference type="NCBI Taxonomy" id="1168545"/>
    <lineage>
        <taxon>Eukaryota</taxon>
        <taxon>Fungi</taxon>
        <taxon>Dikarya</taxon>
        <taxon>Ascomycota</taxon>
        <taxon>Pezizomycotina</taxon>
        <taxon>Dothideomycetes</taxon>
        <taxon>Pleosporomycetidae</taxon>
        <taxon>Pleosporales</taxon>
        <taxon>Massarineae</taxon>
        <taxon>Lentitheciaceae</taxon>
        <taxon>Lentithecium</taxon>
    </lineage>
</organism>
<reference evidence="7" key="1">
    <citation type="journal article" date="2020" name="Stud. Mycol.">
        <title>101 Dothideomycetes genomes: a test case for predicting lifestyles and emergence of pathogens.</title>
        <authorList>
            <person name="Haridas S."/>
            <person name="Albert R."/>
            <person name="Binder M."/>
            <person name="Bloem J."/>
            <person name="Labutti K."/>
            <person name="Salamov A."/>
            <person name="Andreopoulos B."/>
            <person name="Baker S."/>
            <person name="Barry K."/>
            <person name="Bills G."/>
            <person name="Bluhm B."/>
            <person name="Cannon C."/>
            <person name="Castanera R."/>
            <person name="Culley D."/>
            <person name="Daum C."/>
            <person name="Ezra D."/>
            <person name="Gonzalez J."/>
            <person name="Henrissat B."/>
            <person name="Kuo A."/>
            <person name="Liang C."/>
            <person name="Lipzen A."/>
            <person name="Lutzoni F."/>
            <person name="Magnuson J."/>
            <person name="Mondo S."/>
            <person name="Nolan M."/>
            <person name="Ohm R."/>
            <person name="Pangilinan J."/>
            <person name="Park H.-J."/>
            <person name="Ramirez L."/>
            <person name="Alfaro M."/>
            <person name="Sun H."/>
            <person name="Tritt A."/>
            <person name="Yoshinaga Y."/>
            <person name="Zwiers L.-H."/>
            <person name="Turgeon B."/>
            <person name="Goodwin S."/>
            <person name="Spatafora J."/>
            <person name="Crous P."/>
            <person name="Grigoriev I."/>
        </authorList>
    </citation>
    <scope>NUCLEOTIDE SEQUENCE</scope>
    <source>
        <strain evidence="7">CBS 122367</strain>
    </source>
</reference>
<dbReference type="EMBL" id="MU005585">
    <property type="protein sequence ID" value="KAF2683066.1"/>
    <property type="molecule type" value="Genomic_DNA"/>
</dbReference>
<evidence type="ECO:0000313" key="7">
    <source>
        <dbReference type="EMBL" id="KAF2683066.1"/>
    </source>
</evidence>
<dbReference type="Pfam" id="PF07690">
    <property type="entry name" value="MFS_1"/>
    <property type="match status" value="1"/>
</dbReference>
<dbReference type="GO" id="GO:0016020">
    <property type="term" value="C:membrane"/>
    <property type="evidence" value="ECO:0007669"/>
    <property type="project" value="UniProtKB-SubCell"/>
</dbReference>
<comment type="subcellular location">
    <subcellularLocation>
        <location evidence="1">Membrane</location>
        <topology evidence="1">Multi-pass membrane protein</topology>
    </subcellularLocation>
</comment>
<keyword evidence="8" id="KW-1185">Reference proteome</keyword>
<feature type="domain" description="Major facilitator superfamily (MFS) profile" evidence="6">
    <location>
        <begin position="49"/>
        <end position="438"/>
    </location>
</feature>
<dbReference type="SUPFAM" id="SSF103473">
    <property type="entry name" value="MFS general substrate transporter"/>
    <property type="match status" value="1"/>
</dbReference>
<feature type="transmembrane region" description="Helical" evidence="5">
    <location>
        <begin position="351"/>
        <end position="373"/>
    </location>
</feature>
<keyword evidence="4 5" id="KW-0472">Membrane</keyword>
<evidence type="ECO:0000256" key="5">
    <source>
        <dbReference type="SAM" id="Phobius"/>
    </source>
</evidence>
<dbReference type="PANTHER" id="PTHR23514">
    <property type="entry name" value="BYPASS OF STOP CODON PROTEIN 6"/>
    <property type="match status" value="1"/>
</dbReference>
<dbReference type="PANTHER" id="PTHR23514:SF16">
    <property type="entry name" value="TRANSPORTER, PUTATIVE (AFU_ORTHOLOGUE AFUA_2G17270)-RELATED"/>
    <property type="match status" value="1"/>
</dbReference>
<protein>
    <submittedName>
        <fullName evidence="7">MFS general substrate transporter</fullName>
    </submittedName>
</protein>
<dbReference type="InterPro" id="IPR051788">
    <property type="entry name" value="MFS_Transporter"/>
</dbReference>
<feature type="transmembrane region" description="Helical" evidence="5">
    <location>
        <begin position="260"/>
        <end position="282"/>
    </location>
</feature>
<evidence type="ECO:0000256" key="3">
    <source>
        <dbReference type="ARBA" id="ARBA00022989"/>
    </source>
</evidence>
<dbReference type="AlphaFoldDB" id="A0A6G1IXS6"/>
<keyword evidence="3 5" id="KW-1133">Transmembrane helix</keyword>
<feature type="transmembrane region" description="Helical" evidence="5">
    <location>
        <begin position="85"/>
        <end position="102"/>
    </location>
</feature>
<feature type="transmembrane region" description="Helical" evidence="5">
    <location>
        <begin position="173"/>
        <end position="194"/>
    </location>
</feature>